<evidence type="ECO:0000313" key="6">
    <source>
        <dbReference type="EMBL" id="MBM7414725.1"/>
    </source>
</evidence>
<protein>
    <submittedName>
        <fullName evidence="6">AcrR family transcriptional regulator</fullName>
    </submittedName>
</protein>
<dbReference type="PANTHER" id="PTHR30055">
    <property type="entry name" value="HTH-TYPE TRANSCRIPTIONAL REGULATOR RUTR"/>
    <property type="match status" value="1"/>
</dbReference>
<dbReference type="InterPro" id="IPR050109">
    <property type="entry name" value="HTH-type_TetR-like_transc_reg"/>
</dbReference>
<dbReference type="PRINTS" id="PR00455">
    <property type="entry name" value="HTHTETR"/>
</dbReference>
<reference evidence="6 7" key="1">
    <citation type="submission" date="2021-01" db="EMBL/GenBank/DDBJ databases">
        <title>Genomics of switchgrass bacterial isolates.</title>
        <authorList>
            <person name="Shade A."/>
        </authorList>
    </citation>
    <scope>NUCLEOTIDE SEQUENCE [LARGE SCALE GENOMIC DNA]</scope>
    <source>
        <strain evidence="6 7">PvP111</strain>
    </source>
</reference>
<dbReference type="PANTHER" id="PTHR30055:SF234">
    <property type="entry name" value="HTH-TYPE TRANSCRIPTIONAL REGULATOR BETI"/>
    <property type="match status" value="1"/>
</dbReference>
<evidence type="ECO:0000256" key="2">
    <source>
        <dbReference type="ARBA" id="ARBA00023125"/>
    </source>
</evidence>
<dbReference type="Gene3D" id="1.10.357.10">
    <property type="entry name" value="Tetracycline Repressor, domain 2"/>
    <property type="match status" value="1"/>
</dbReference>
<accession>A0ABS2KSW1</accession>
<dbReference type="SUPFAM" id="SSF46689">
    <property type="entry name" value="Homeodomain-like"/>
    <property type="match status" value="1"/>
</dbReference>
<comment type="caution">
    <text evidence="6">The sequence shown here is derived from an EMBL/GenBank/DDBJ whole genome shotgun (WGS) entry which is preliminary data.</text>
</comment>
<evidence type="ECO:0000256" key="4">
    <source>
        <dbReference type="PROSITE-ProRule" id="PRU00335"/>
    </source>
</evidence>
<proteinExistence type="predicted"/>
<keyword evidence="3" id="KW-0804">Transcription</keyword>
<dbReference type="InterPro" id="IPR001647">
    <property type="entry name" value="HTH_TetR"/>
</dbReference>
<evidence type="ECO:0000256" key="3">
    <source>
        <dbReference type="ARBA" id="ARBA00023163"/>
    </source>
</evidence>
<dbReference type="InterPro" id="IPR009057">
    <property type="entry name" value="Homeodomain-like_sf"/>
</dbReference>
<organism evidence="6 7">
    <name type="scientific">Rhodococcoides corynebacterioides</name>
    <dbReference type="NCBI Taxonomy" id="53972"/>
    <lineage>
        <taxon>Bacteria</taxon>
        <taxon>Bacillati</taxon>
        <taxon>Actinomycetota</taxon>
        <taxon>Actinomycetes</taxon>
        <taxon>Mycobacteriales</taxon>
        <taxon>Nocardiaceae</taxon>
        <taxon>Rhodococcoides</taxon>
    </lineage>
</organism>
<keyword evidence="2 4" id="KW-0238">DNA-binding</keyword>
<gene>
    <name evidence="6" type="ORF">JOE42_001458</name>
</gene>
<feature type="domain" description="HTH tetR-type" evidence="5">
    <location>
        <begin position="19"/>
        <end position="79"/>
    </location>
</feature>
<keyword evidence="7" id="KW-1185">Reference proteome</keyword>
<keyword evidence="1" id="KW-0805">Transcription regulation</keyword>
<dbReference type="PROSITE" id="PS50977">
    <property type="entry name" value="HTH_TETR_2"/>
    <property type="match status" value="1"/>
</dbReference>
<name>A0ABS2KSW1_9NOCA</name>
<evidence type="ECO:0000313" key="7">
    <source>
        <dbReference type="Proteomes" id="UP000703038"/>
    </source>
</evidence>
<evidence type="ECO:0000256" key="1">
    <source>
        <dbReference type="ARBA" id="ARBA00023015"/>
    </source>
</evidence>
<dbReference type="Proteomes" id="UP000703038">
    <property type="component" value="Unassembled WGS sequence"/>
</dbReference>
<dbReference type="EMBL" id="JAFBBK010000001">
    <property type="protein sequence ID" value="MBM7414725.1"/>
    <property type="molecule type" value="Genomic_DNA"/>
</dbReference>
<feature type="DNA-binding region" description="H-T-H motif" evidence="4">
    <location>
        <begin position="42"/>
        <end position="61"/>
    </location>
</feature>
<dbReference type="Pfam" id="PF00440">
    <property type="entry name" value="TetR_N"/>
    <property type="match status" value="1"/>
</dbReference>
<dbReference type="RefSeq" id="WP_204867582.1">
    <property type="nucleotide sequence ID" value="NZ_JAFBBK010000001.1"/>
</dbReference>
<sequence length="227" mass="24482">MTTTGAGRPRLTTRKRPGATAREEILDAAAELFTTRGVTSTSTRMIADAVGVRQASLYHHFATKDDMLAALLVGTVDATLACAQALRDAAADAPSTLYALVWFDADQLMTSRWNLGALYLVPELRSARFEQFRTRRSDLMALYASLSRDALVDIGTLVVSEELTHLPFRIVESVISARSDAESTRHSLATPDTIADAAVRVLGWTGSTASLRDTATTLLAAARPVSR</sequence>
<evidence type="ECO:0000259" key="5">
    <source>
        <dbReference type="PROSITE" id="PS50977"/>
    </source>
</evidence>